<dbReference type="Proteomes" id="UP001143364">
    <property type="component" value="Unassembled WGS sequence"/>
</dbReference>
<keyword evidence="2" id="KW-1185">Reference proteome</keyword>
<reference evidence="1" key="1">
    <citation type="journal article" date="2014" name="Int. J. Syst. Evol. Microbiol.">
        <title>Complete genome sequence of Corynebacterium casei LMG S-19264T (=DSM 44701T), isolated from a smear-ripened cheese.</title>
        <authorList>
            <consortium name="US DOE Joint Genome Institute (JGI-PGF)"/>
            <person name="Walter F."/>
            <person name="Albersmeier A."/>
            <person name="Kalinowski J."/>
            <person name="Ruckert C."/>
        </authorList>
    </citation>
    <scope>NUCLEOTIDE SEQUENCE</scope>
    <source>
        <strain evidence="1">VKM B-2555</strain>
    </source>
</reference>
<evidence type="ECO:0000313" key="1">
    <source>
        <dbReference type="EMBL" id="GLK74920.1"/>
    </source>
</evidence>
<evidence type="ECO:0000313" key="2">
    <source>
        <dbReference type="Proteomes" id="UP001143364"/>
    </source>
</evidence>
<sequence length="95" mass="10496">MTAVETIGDALSAGWRVRARCVGGLVDYKTSTRKCDIFEELSLRDLAWTRGLSCSLSNLESRLKCPRCGNRRISLVFEPPAPPQANAVRTPVFGR</sequence>
<organism evidence="1 2">
    <name type="scientific">Methylopila jiangsuensis</name>
    <dbReference type="NCBI Taxonomy" id="586230"/>
    <lineage>
        <taxon>Bacteria</taxon>
        <taxon>Pseudomonadati</taxon>
        <taxon>Pseudomonadota</taxon>
        <taxon>Alphaproteobacteria</taxon>
        <taxon>Hyphomicrobiales</taxon>
        <taxon>Methylopilaceae</taxon>
        <taxon>Methylopila</taxon>
    </lineage>
</organism>
<gene>
    <name evidence="1" type="ORF">GCM10008171_01730</name>
</gene>
<reference evidence="1" key="2">
    <citation type="submission" date="2023-01" db="EMBL/GenBank/DDBJ databases">
        <authorList>
            <person name="Sun Q."/>
            <person name="Evtushenko L."/>
        </authorList>
    </citation>
    <scope>NUCLEOTIDE SEQUENCE</scope>
    <source>
        <strain evidence="1">VKM B-2555</strain>
    </source>
</reference>
<dbReference type="AlphaFoldDB" id="A0A9W6N259"/>
<name>A0A9W6N259_9HYPH</name>
<accession>A0A9W6N259</accession>
<proteinExistence type="predicted"/>
<comment type="caution">
    <text evidence="1">The sequence shown here is derived from an EMBL/GenBank/DDBJ whole genome shotgun (WGS) entry which is preliminary data.</text>
</comment>
<dbReference type="EMBL" id="BSFK01000003">
    <property type="protein sequence ID" value="GLK74920.1"/>
    <property type="molecule type" value="Genomic_DNA"/>
</dbReference>
<protein>
    <submittedName>
        <fullName evidence="1">Uncharacterized protein</fullName>
    </submittedName>
</protein>